<dbReference type="NCBIfam" id="TIGR00751">
    <property type="entry name" value="menA"/>
    <property type="match status" value="1"/>
</dbReference>
<evidence type="ECO:0000256" key="9">
    <source>
        <dbReference type="NCBIfam" id="TIGR00751"/>
    </source>
</evidence>
<dbReference type="PIRSF" id="PIRSF005355">
    <property type="entry name" value="UBIAD1"/>
    <property type="match status" value="1"/>
</dbReference>
<dbReference type="GO" id="GO:0042371">
    <property type="term" value="P:vitamin K biosynthetic process"/>
    <property type="evidence" value="ECO:0007669"/>
    <property type="project" value="TreeGrafter"/>
</dbReference>
<feature type="transmembrane region" description="Helical" evidence="8">
    <location>
        <begin position="120"/>
        <end position="137"/>
    </location>
</feature>
<feature type="transmembrane region" description="Helical" evidence="8">
    <location>
        <begin position="177"/>
        <end position="198"/>
    </location>
</feature>
<dbReference type="Gene3D" id="1.10.357.140">
    <property type="entry name" value="UbiA prenyltransferase"/>
    <property type="match status" value="1"/>
</dbReference>
<evidence type="ECO:0000313" key="11">
    <source>
        <dbReference type="Proteomes" id="UP000660668"/>
    </source>
</evidence>
<comment type="pathway">
    <text evidence="8">Quinol/quinone metabolism; menaquinone biosynthesis; menaquinol from 1,4-dihydroxy-2-naphthoate: step 1/2.</text>
</comment>
<evidence type="ECO:0000256" key="6">
    <source>
        <dbReference type="ARBA" id="ARBA00022989"/>
    </source>
</evidence>
<evidence type="ECO:0000256" key="4">
    <source>
        <dbReference type="ARBA" id="ARBA00022679"/>
    </source>
</evidence>
<dbReference type="NCBIfam" id="NF004751">
    <property type="entry name" value="PRK06080.1-3"/>
    <property type="match status" value="1"/>
</dbReference>
<feature type="transmembrane region" description="Helical" evidence="8">
    <location>
        <begin position="86"/>
        <end position="114"/>
    </location>
</feature>
<comment type="subcellular location">
    <subcellularLocation>
        <location evidence="8">Cell membrane</location>
        <topology evidence="8">Multi-pass membrane protein</topology>
    </subcellularLocation>
    <subcellularLocation>
        <location evidence="1">Membrane</location>
        <topology evidence="1">Multi-pass membrane protein</topology>
    </subcellularLocation>
</comment>
<evidence type="ECO:0000256" key="1">
    <source>
        <dbReference type="ARBA" id="ARBA00004141"/>
    </source>
</evidence>
<proteinExistence type="inferred from homology"/>
<feature type="transmembrane region" description="Helical" evidence="8">
    <location>
        <begin position="219"/>
        <end position="239"/>
    </location>
</feature>
<keyword evidence="6 8" id="KW-1133">Transmembrane helix</keyword>
<dbReference type="EMBL" id="JADKPO010000012">
    <property type="protein sequence ID" value="MBF4768241.1"/>
    <property type="molecule type" value="Genomic_DNA"/>
</dbReference>
<feature type="transmembrane region" description="Helical" evidence="8">
    <location>
        <begin position="276"/>
        <end position="296"/>
    </location>
</feature>
<dbReference type="AlphaFoldDB" id="A0A930VMC8"/>
<evidence type="ECO:0000256" key="8">
    <source>
        <dbReference type="HAMAP-Rule" id="MF_01937"/>
    </source>
</evidence>
<feature type="transmembrane region" description="Helical" evidence="8">
    <location>
        <begin position="144"/>
        <end position="165"/>
    </location>
</feature>
<keyword evidence="11" id="KW-1185">Reference proteome</keyword>
<dbReference type="GO" id="GO:0009234">
    <property type="term" value="P:menaquinone biosynthetic process"/>
    <property type="evidence" value="ECO:0007669"/>
    <property type="project" value="UniProtKB-UniRule"/>
</dbReference>
<accession>A0A930VMC8</accession>
<dbReference type="RefSeq" id="WP_194696383.1">
    <property type="nucleotide sequence ID" value="NZ_JADKPO010000012.1"/>
</dbReference>
<gene>
    <name evidence="8" type="primary">menA</name>
    <name evidence="10" type="ORF">ISU10_10715</name>
</gene>
<keyword evidence="7 8" id="KW-0472">Membrane</keyword>
<keyword evidence="2 8" id="KW-0474">Menaquinone biosynthesis</keyword>
<protein>
    <recommendedName>
        <fullName evidence="8 9">1,4-dihydroxy-2-naphthoate octaprenyltransferase</fullName>
        <shortName evidence="8">DHNA-octaprenyltransferase</shortName>
        <ecNumber evidence="8 9">2.5.1.74</ecNumber>
    </recommendedName>
</protein>
<dbReference type="InterPro" id="IPR044878">
    <property type="entry name" value="UbiA_sf"/>
</dbReference>
<dbReference type="EC" id="2.5.1.74" evidence="8 9"/>
<keyword evidence="4 8" id="KW-0808">Transferase</keyword>
<evidence type="ECO:0000313" key="10">
    <source>
        <dbReference type="EMBL" id="MBF4768241.1"/>
    </source>
</evidence>
<dbReference type="GO" id="GO:0005886">
    <property type="term" value="C:plasma membrane"/>
    <property type="evidence" value="ECO:0007669"/>
    <property type="project" value="UniProtKB-SubCell"/>
</dbReference>
<dbReference type="GO" id="GO:0046428">
    <property type="term" value="F:1,4-dihydroxy-2-naphthoate polyprenyltransferase activity"/>
    <property type="evidence" value="ECO:0007669"/>
    <property type="project" value="UniProtKB-UniRule"/>
</dbReference>
<reference evidence="10" key="1">
    <citation type="submission" date="2020-11" db="EMBL/GenBank/DDBJ databases">
        <title>Nocardioides cynanchi sp. nov., isolated from soil of rhizosphere of Cynanchum wilfordii.</title>
        <authorList>
            <person name="Lee J.-S."/>
            <person name="Suh M.K."/>
            <person name="Kim J.-S."/>
        </authorList>
    </citation>
    <scope>NUCLEOTIDE SEQUENCE</scope>
    <source>
        <strain evidence="10">KCTC 19276</strain>
    </source>
</reference>
<dbReference type="PANTHER" id="PTHR13929">
    <property type="entry name" value="1,4-DIHYDROXY-2-NAPHTHOATE OCTAPRENYLTRANSFERASE"/>
    <property type="match status" value="1"/>
</dbReference>
<organism evidence="10 11">
    <name type="scientific">Nocardioides agariphilus</name>
    <dbReference type="NCBI Taxonomy" id="433664"/>
    <lineage>
        <taxon>Bacteria</taxon>
        <taxon>Bacillati</taxon>
        <taxon>Actinomycetota</taxon>
        <taxon>Actinomycetes</taxon>
        <taxon>Propionibacteriales</taxon>
        <taxon>Nocardioidaceae</taxon>
        <taxon>Nocardioides</taxon>
    </lineage>
</organism>
<comment type="catalytic activity">
    <reaction evidence="8">
        <text>an all-trans-polyprenyl diphosphate + 1,4-dihydroxy-2-naphthoate + H(+) = a 2-demethylmenaquinol + CO2 + diphosphate</text>
        <dbReference type="Rhea" id="RHEA:26478"/>
        <dbReference type="Rhea" id="RHEA-COMP:9563"/>
        <dbReference type="Rhea" id="RHEA-COMP:9564"/>
        <dbReference type="ChEBI" id="CHEBI:11173"/>
        <dbReference type="ChEBI" id="CHEBI:15378"/>
        <dbReference type="ChEBI" id="CHEBI:16526"/>
        <dbReference type="ChEBI" id="CHEBI:33019"/>
        <dbReference type="ChEBI" id="CHEBI:55437"/>
        <dbReference type="ChEBI" id="CHEBI:58914"/>
        <dbReference type="EC" id="2.5.1.74"/>
    </reaction>
</comment>
<comment type="caution">
    <text evidence="10">The sequence shown here is derived from an EMBL/GenBank/DDBJ whole genome shotgun (WGS) entry which is preliminary data.</text>
</comment>
<dbReference type="InterPro" id="IPR000537">
    <property type="entry name" value="UbiA_prenyltransferase"/>
</dbReference>
<comment type="similarity">
    <text evidence="8">Belongs to the MenA family. Type 1 subfamily.</text>
</comment>
<comment type="function">
    <text evidence="8">Conversion of 1,4-dihydroxy-2-naphthoate (DHNA) to demethylmenaquinone (DMK).</text>
</comment>
<dbReference type="InterPro" id="IPR004657">
    <property type="entry name" value="MenA"/>
</dbReference>
<dbReference type="PANTHER" id="PTHR13929:SF0">
    <property type="entry name" value="UBIA PRENYLTRANSFERASE DOMAIN-CONTAINING PROTEIN 1"/>
    <property type="match status" value="1"/>
</dbReference>
<evidence type="ECO:0000256" key="2">
    <source>
        <dbReference type="ARBA" id="ARBA00022428"/>
    </source>
</evidence>
<dbReference type="HAMAP" id="MF_01937">
    <property type="entry name" value="MenA_1"/>
    <property type="match status" value="1"/>
</dbReference>
<evidence type="ECO:0000256" key="7">
    <source>
        <dbReference type="ARBA" id="ARBA00023136"/>
    </source>
</evidence>
<evidence type="ECO:0000256" key="5">
    <source>
        <dbReference type="ARBA" id="ARBA00022692"/>
    </source>
</evidence>
<feature type="transmembrane region" description="Helical" evidence="8">
    <location>
        <begin position="45"/>
        <end position="66"/>
    </location>
</feature>
<dbReference type="Proteomes" id="UP000660668">
    <property type="component" value="Unassembled WGS sequence"/>
</dbReference>
<dbReference type="InterPro" id="IPR026046">
    <property type="entry name" value="UBIAD1"/>
</dbReference>
<keyword evidence="3 8" id="KW-1003">Cell membrane</keyword>
<dbReference type="Pfam" id="PF01040">
    <property type="entry name" value="UbiA"/>
    <property type="match status" value="1"/>
</dbReference>
<name>A0A930VMC8_9ACTN</name>
<dbReference type="CDD" id="cd13962">
    <property type="entry name" value="PT_UbiA_UBIAD1"/>
    <property type="match status" value="1"/>
</dbReference>
<sequence length="297" mass="30203">MTTPGPTPGPTPGQWLAGARPRTLPAAVAPVLAGTGVAAYDGDAVWWKAALALVVSLALQVGVNYANDYSDGVRGTDADRVGPMRLVGSGVATPSSVKTAALAAFGVAAVAGLVLAATTAWWLVLIGAVSVAAAWFYTGGSKPYGYLGLGEIMVFVFFGLVAVLGTQYVQAETLTLGGLYAACGIGALACAILVANNLRDIPTDRVAGKLTLAVRLGDARTRALYVLLVLAALVALLGIALETSWWALLAVAYLLPAARATTVVRRATGRDLVPALQLTGVAELVYGLGLFVGLVAG</sequence>
<keyword evidence="5 8" id="KW-0812">Transmembrane</keyword>
<evidence type="ECO:0000256" key="3">
    <source>
        <dbReference type="ARBA" id="ARBA00022475"/>
    </source>
</evidence>